<feature type="binding site" evidence="18">
    <location>
        <begin position="135"/>
        <end position="141"/>
    </location>
    <ligand>
        <name>(6S)-NADPHX</name>
        <dbReference type="ChEBI" id="CHEBI:64076"/>
    </ligand>
</feature>
<reference evidence="22 23" key="1">
    <citation type="submission" date="2021-05" db="EMBL/GenBank/DDBJ databases">
        <title>Novel species in genus Cellulomonas.</title>
        <authorList>
            <person name="Zhang G."/>
        </authorList>
    </citation>
    <scope>NUCLEOTIDE SEQUENCE [LARGE SCALE GENOMIC DNA]</scope>
    <source>
        <strain evidence="23">zg-ZUI157</strain>
    </source>
</reference>
<dbReference type="PROSITE" id="PS51385">
    <property type="entry name" value="YJEF_N"/>
    <property type="match status" value="1"/>
</dbReference>
<evidence type="ECO:0000259" key="21">
    <source>
        <dbReference type="PROSITE" id="PS51385"/>
    </source>
</evidence>
<dbReference type="HAMAP" id="MF_01966">
    <property type="entry name" value="NADHX_epimerase"/>
    <property type="match status" value="1"/>
</dbReference>
<feature type="binding site" evidence="17">
    <location>
        <position position="264"/>
    </location>
    <ligand>
        <name>(6S)-NADPHX</name>
        <dbReference type="ChEBI" id="CHEBI:64076"/>
    </ligand>
</feature>
<feature type="binding site" evidence="18">
    <location>
        <begin position="60"/>
        <end position="64"/>
    </location>
    <ligand>
        <name>(6S)-NADPHX</name>
        <dbReference type="ChEBI" id="CHEBI:64076"/>
    </ligand>
</feature>
<feature type="binding site" evidence="17">
    <location>
        <position position="312"/>
    </location>
    <ligand>
        <name>(6S)-NADPHX</name>
        <dbReference type="ChEBI" id="CHEBI:64076"/>
    </ligand>
</feature>
<dbReference type="InterPro" id="IPR000631">
    <property type="entry name" value="CARKD"/>
</dbReference>
<name>A0ABX8GIX6_9CELL</name>
<evidence type="ECO:0000256" key="19">
    <source>
        <dbReference type="PIRNR" id="PIRNR017184"/>
    </source>
</evidence>
<organism evidence="22 23">
    <name type="scientific">Cellulomonas dongxiuzhuiae</name>
    <dbReference type="NCBI Taxonomy" id="2819979"/>
    <lineage>
        <taxon>Bacteria</taxon>
        <taxon>Bacillati</taxon>
        <taxon>Actinomycetota</taxon>
        <taxon>Actinomycetes</taxon>
        <taxon>Micrococcales</taxon>
        <taxon>Cellulomonadaceae</taxon>
        <taxon>Cellulomonas</taxon>
    </lineage>
</organism>
<comment type="function">
    <text evidence="17">Catalyzes the dehydration of the S-form of NAD(P)HX at the expense of ADP, which is converted to AMP. Together with NAD(P)HX epimerase, which catalyzes the epimerization of the S- and R-forms, the enzyme allows the repair of both epimers of NAD(P)HX, a damaged form of NAD(P)H that is a result of enzymatic or heat-dependent hydration.</text>
</comment>
<comment type="similarity">
    <text evidence="17">Belongs to the NnrD/CARKD family.</text>
</comment>
<keyword evidence="10 17" id="KW-0520">NAD</keyword>
<dbReference type="PANTHER" id="PTHR12592:SF0">
    <property type="entry name" value="ATP-DEPENDENT (S)-NAD(P)H-HYDRATE DEHYDRATASE"/>
    <property type="match status" value="1"/>
</dbReference>
<comment type="cofactor">
    <cofactor evidence="17">
        <name>Mg(2+)</name>
        <dbReference type="ChEBI" id="CHEBI:18420"/>
    </cofactor>
</comment>
<evidence type="ECO:0000256" key="16">
    <source>
        <dbReference type="ARBA" id="ARBA00049209"/>
    </source>
</evidence>
<evidence type="ECO:0000256" key="13">
    <source>
        <dbReference type="ARBA" id="ARBA00023268"/>
    </source>
</evidence>
<feature type="binding site" evidence="18">
    <location>
        <position position="61"/>
    </location>
    <ligand>
        <name>K(+)</name>
        <dbReference type="ChEBI" id="CHEBI:29103"/>
    </ligand>
</feature>
<evidence type="ECO:0000256" key="10">
    <source>
        <dbReference type="ARBA" id="ARBA00023027"/>
    </source>
</evidence>
<evidence type="ECO:0000256" key="6">
    <source>
        <dbReference type="ARBA" id="ARBA00022741"/>
    </source>
</evidence>
<feature type="domain" description="YjeF N-terminal" evidence="21">
    <location>
        <begin position="2"/>
        <end position="223"/>
    </location>
</feature>
<keyword evidence="11 18" id="KW-0413">Isomerase</keyword>
<comment type="cofactor">
    <cofactor evidence="18 19">
        <name>K(+)</name>
        <dbReference type="ChEBI" id="CHEBI:29103"/>
    </cofactor>
    <text evidence="18 19">Binds 1 potassium ion per subunit.</text>
</comment>
<feature type="binding site" evidence="17">
    <location>
        <begin position="403"/>
        <end position="407"/>
    </location>
    <ligand>
        <name>AMP</name>
        <dbReference type="ChEBI" id="CHEBI:456215"/>
    </ligand>
</feature>
<evidence type="ECO:0000256" key="4">
    <source>
        <dbReference type="ARBA" id="ARBA00009524"/>
    </source>
</evidence>
<evidence type="ECO:0000256" key="11">
    <source>
        <dbReference type="ARBA" id="ARBA00023235"/>
    </source>
</evidence>
<dbReference type="RefSeq" id="WP_208195804.1">
    <property type="nucleotide sequence ID" value="NZ_CP076023.1"/>
</dbReference>
<evidence type="ECO:0000313" key="23">
    <source>
        <dbReference type="Proteomes" id="UP000679335"/>
    </source>
</evidence>
<keyword evidence="5 18" id="KW-0479">Metal-binding</keyword>
<dbReference type="PANTHER" id="PTHR12592">
    <property type="entry name" value="ATP-DEPENDENT (S)-NAD(P)H-HYDRATE DEHYDRATASE FAMILY MEMBER"/>
    <property type="match status" value="1"/>
</dbReference>
<dbReference type="Gene3D" id="3.40.1190.20">
    <property type="match status" value="1"/>
</dbReference>
<feature type="binding site" evidence="18">
    <location>
        <position position="169"/>
    </location>
    <ligand>
        <name>K(+)</name>
        <dbReference type="ChEBI" id="CHEBI:29103"/>
    </ligand>
</feature>
<gene>
    <name evidence="17" type="primary">nnrD</name>
    <name evidence="18" type="synonym">nnrE</name>
    <name evidence="22" type="ORF">KKR89_12915</name>
</gene>
<feature type="binding site" evidence="17">
    <location>
        <position position="361"/>
    </location>
    <ligand>
        <name>(6S)-NADPHX</name>
        <dbReference type="ChEBI" id="CHEBI:64076"/>
    </ligand>
</feature>
<dbReference type="HAMAP" id="MF_01965">
    <property type="entry name" value="NADHX_dehydratase"/>
    <property type="match status" value="1"/>
</dbReference>
<evidence type="ECO:0000256" key="1">
    <source>
        <dbReference type="ARBA" id="ARBA00000013"/>
    </source>
</evidence>
<comment type="similarity">
    <text evidence="3 19">In the N-terminal section; belongs to the NnrE/AIBP family.</text>
</comment>
<dbReference type="EC" id="4.2.1.136" evidence="19"/>
<comment type="similarity">
    <text evidence="4 19">In the C-terminal section; belongs to the NnrD/CARKD family.</text>
</comment>
<sequence length="500" mass="49514">MLHSWDAAAVRAAEEPLLTAGVPLMARASFGLAAHVARALRDRRGRVGGARAVLLVGSGNNGGDTLHAGALLARRGVAVTAVLASGRVHGDGLAALRAAHGRVLTLDDACERHGVAAPVAAAVAAADVVLDGLLGIGGRGGVRGAGARLVDLVAAADPRPLVVAVDLPSGVGVDDGTRTGAVLDADLTVTFGGHKPALLLPPASAAAGRVELVDIGLRLTGAPAVARLEDHDVVALWPVPGRDVHKYGRGVLGVVTGSGHYPGAAVLSVAGALRTGVGMVRYRGSAGAQVLAAHPEVVEGDGRVQAWVVGSGVAPDDAEQRSRARDALAHGSRHDEPVVVDAGALDLLPERVPPHVILTPHAGELAALLAARGERVERADVEAGPLAHARRAHELTGATVLLKGSTTVVVGPHGATYAQADGPAWLATAGAGDVLGGVLGALLAGRASDAVADPALPAALAAAAALVHGRAAHRANPGGPVTASDVAAALPAVVGALVRA</sequence>
<dbReference type="CDD" id="cd01171">
    <property type="entry name" value="YXKO-related"/>
    <property type="match status" value="1"/>
</dbReference>
<keyword evidence="9 18" id="KW-0630">Potassium</keyword>
<protein>
    <recommendedName>
        <fullName evidence="19">Bifunctional NAD(P)H-hydrate repair enzyme</fullName>
    </recommendedName>
    <alternativeName>
        <fullName evidence="19">Nicotinamide nucleotide repair protein</fullName>
    </alternativeName>
    <domain>
        <recommendedName>
            <fullName evidence="19">ADP-dependent (S)-NAD(P)H-hydrate dehydratase</fullName>
            <ecNumber evidence="19">4.2.1.136</ecNumber>
        </recommendedName>
        <alternativeName>
            <fullName evidence="19">ADP-dependent NAD(P)HX dehydratase</fullName>
        </alternativeName>
    </domain>
    <domain>
        <recommendedName>
            <fullName evidence="19">NAD(P)H-hydrate epimerase</fullName>
            <ecNumber evidence="19">5.1.99.6</ecNumber>
        </recommendedName>
    </domain>
</protein>
<comment type="catalytic activity">
    <reaction evidence="2 18 19">
        <text>(6R)-NADPHX = (6S)-NADPHX</text>
        <dbReference type="Rhea" id="RHEA:32227"/>
        <dbReference type="ChEBI" id="CHEBI:64076"/>
        <dbReference type="ChEBI" id="CHEBI:64077"/>
        <dbReference type="EC" id="5.1.99.6"/>
    </reaction>
</comment>
<dbReference type="PROSITE" id="PS51383">
    <property type="entry name" value="YJEF_C_3"/>
    <property type="match status" value="1"/>
</dbReference>
<feature type="binding site" evidence="17">
    <location>
        <position position="433"/>
    </location>
    <ligand>
        <name>(6S)-NADPHX</name>
        <dbReference type="ChEBI" id="CHEBI:64076"/>
    </ligand>
</feature>
<dbReference type="InterPro" id="IPR004443">
    <property type="entry name" value="YjeF_N_dom"/>
</dbReference>
<comment type="catalytic activity">
    <reaction evidence="16 17 19">
        <text>(6S)-NADPHX + ADP = AMP + phosphate + NADPH + H(+)</text>
        <dbReference type="Rhea" id="RHEA:32235"/>
        <dbReference type="ChEBI" id="CHEBI:15378"/>
        <dbReference type="ChEBI" id="CHEBI:43474"/>
        <dbReference type="ChEBI" id="CHEBI:57783"/>
        <dbReference type="ChEBI" id="CHEBI:64076"/>
        <dbReference type="ChEBI" id="CHEBI:456215"/>
        <dbReference type="ChEBI" id="CHEBI:456216"/>
        <dbReference type="EC" id="4.2.1.136"/>
    </reaction>
</comment>
<proteinExistence type="inferred from homology"/>
<evidence type="ECO:0000256" key="17">
    <source>
        <dbReference type="HAMAP-Rule" id="MF_01965"/>
    </source>
</evidence>
<dbReference type="InterPro" id="IPR030677">
    <property type="entry name" value="Nnr"/>
</dbReference>
<comment type="catalytic activity">
    <reaction evidence="1 18 19">
        <text>(6R)-NADHX = (6S)-NADHX</text>
        <dbReference type="Rhea" id="RHEA:32215"/>
        <dbReference type="ChEBI" id="CHEBI:64074"/>
        <dbReference type="ChEBI" id="CHEBI:64075"/>
        <dbReference type="EC" id="5.1.99.6"/>
    </reaction>
</comment>
<keyword evidence="6 17" id="KW-0547">Nucleotide-binding</keyword>
<evidence type="ECO:0000256" key="15">
    <source>
        <dbReference type="ARBA" id="ARBA00048238"/>
    </source>
</evidence>
<evidence type="ECO:0000256" key="8">
    <source>
        <dbReference type="ARBA" id="ARBA00022857"/>
    </source>
</evidence>
<feature type="domain" description="YjeF C-terminal" evidence="20">
    <location>
        <begin position="229"/>
        <end position="497"/>
    </location>
</feature>
<feature type="binding site" evidence="18">
    <location>
        <position position="131"/>
    </location>
    <ligand>
        <name>K(+)</name>
        <dbReference type="ChEBI" id="CHEBI:29103"/>
    </ligand>
</feature>
<evidence type="ECO:0000313" key="22">
    <source>
        <dbReference type="EMBL" id="QWC15214.1"/>
    </source>
</evidence>
<dbReference type="Pfam" id="PF01256">
    <property type="entry name" value="Carb_kinase"/>
    <property type="match status" value="1"/>
</dbReference>
<dbReference type="InterPro" id="IPR029056">
    <property type="entry name" value="Ribokinase-like"/>
</dbReference>
<dbReference type="Gene3D" id="3.40.50.10260">
    <property type="entry name" value="YjeF N-terminal domain"/>
    <property type="match status" value="1"/>
</dbReference>
<keyword evidence="7 17" id="KW-0067">ATP-binding</keyword>
<comment type="catalytic activity">
    <reaction evidence="15 17 19">
        <text>(6S)-NADHX + ADP = AMP + phosphate + NADH + H(+)</text>
        <dbReference type="Rhea" id="RHEA:32223"/>
        <dbReference type="ChEBI" id="CHEBI:15378"/>
        <dbReference type="ChEBI" id="CHEBI:43474"/>
        <dbReference type="ChEBI" id="CHEBI:57945"/>
        <dbReference type="ChEBI" id="CHEBI:64074"/>
        <dbReference type="ChEBI" id="CHEBI:456215"/>
        <dbReference type="ChEBI" id="CHEBI:456216"/>
        <dbReference type="EC" id="4.2.1.136"/>
    </reaction>
</comment>
<evidence type="ECO:0000256" key="18">
    <source>
        <dbReference type="HAMAP-Rule" id="MF_01966"/>
    </source>
</evidence>
<dbReference type="Pfam" id="PF03853">
    <property type="entry name" value="YjeF_N"/>
    <property type="match status" value="1"/>
</dbReference>
<keyword evidence="8 17" id="KW-0521">NADP</keyword>
<dbReference type="SUPFAM" id="SSF64153">
    <property type="entry name" value="YjeF N-terminal domain-like"/>
    <property type="match status" value="1"/>
</dbReference>
<dbReference type="EMBL" id="CP076023">
    <property type="protein sequence ID" value="QWC15214.1"/>
    <property type="molecule type" value="Genomic_DNA"/>
</dbReference>
<evidence type="ECO:0000256" key="3">
    <source>
        <dbReference type="ARBA" id="ARBA00006001"/>
    </source>
</evidence>
<keyword evidence="12 17" id="KW-0456">Lyase</keyword>
<dbReference type="Proteomes" id="UP000679335">
    <property type="component" value="Chromosome"/>
</dbReference>
<comment type="similarity">
    <text evidence="18">Belongs to the NnrE/AIBP family.</text>
</comment>
<dbReference type="PIRSF" id="PIRSF017184">
    <property type="entry name" value="Nnr"/>
    <property type="match status" value="1"/>
</dbReference>
<evidence type="ECO:0000256" key="5">
    <source>
        <dbReference type="ARBA" id="ARBA00022723"/>
    </source>
</evidence>
<evidence type="ECO:0000256" key="14">
    <source>
        <dbReference type="ARBA" id="ARBA00025153"/>
    </source>
</evidence>
<dbReference type="EC" id="5.1.99.6" evidence="19"/>
<keyword evidence="23" id="KW-1185">Reference proteome</keyword>
<evidence type="ECO:0000256" key="9">
    <source>
        <dbReference type="ARBA" id="ARBA00022958"/>
    </source>
</evidence>
<evidence type="ECO:0000259" key="20">
    <source>
        <dbReference type="PROSITE" id="PS51383"/>
    </source>
</evidence>
<comment type="function">
    <text evidence="18">Catalyzes the epimerization of the S- and R-forms of NAD(P)HX, a damaged form of NAD(P)H that is a result of enzymatic or heat-dependent hydration. This is a prerequisite for the S-specific NAD(P)H-hydrate dehydratase to allow the repair of both epimers of NAD(P)HX.</text>
</comment>
<evidence type="ECO:0000256" key="2">
    <source>
        <dbReference type="ARBA" id="ARBA00000909"/>
    </source>
</evidence>
<dbReference type="SUPFAM" id="SSF53613">
    <property type="entry name" value="Ribokinase-like"/>
    <property type="match status" value="1"/>
</dbReference>
<comment type="subunit">
    <text evidence="17">Homotetramer.</text>
</comment>
<keyword evidence="13" id="KW-0511">Multifunctional enzyme</keyword>
<evidence type="ECO:0000256" key="7">
    <source>
        <dbReference type="ARBA" id="ARBA00022840"/>
    </source>
</evidence>
<dbReference type="InterPro" id="IPR036652">
    <property type="entry name" value="YjeF_N_dom_sf"/>
</dbReference>
<evidence type="ECO:0000256" key="12">
    <source>
        <dbReference type="ARBA" id="ARBA00023239"/>
    </source>
</evidence>
<comment type="function">
    <text evidence="14 19">Bifunctional enzyme that catalyzes the epimerization of the S- and R-forms of NAD(P)HX and the dehydration of the S-form of NAD(P)HX at the expense of ADP, which is converted to AMP. This allows the repair of both epimers of NAD(P)HX, a damaged form of NAD(P)H that is a result of enzymatic or heat-dependent hydration.</text>
</comment>
<accession>A0ABX8GIX6</accession>
<comment type="caution">
    <text evidence="18">Lacks conserved residue(s) required for the propagation of feature annotation.</text>
</comment>
<feature type="binding site" evidence="18">
    <location>
        <position position="166"/>
    </location>
    <ligand>
        <name>(6S)-NADPHX</name>
        <dbReference type="ChEBI" id="CHEBI:64076"/>
    </ligand>
</feature>
<feature type="binding site" evidence="17">
    <location>
        <position position="432"/>
    </location>
    <ligand>
        <name>AMP</name>
        <dbReference type="ChEBI" id="CHEBI:456215"/>
    </ligand>
</feature>